<gene>
    <name evidence="1" type="ORF">FOA43_002873</name>
</gene>
<proteinExistence type="predicted"/>
<sequence length="314" mass="36634">MDPMSSHIILTFYRNLQRNIFLVPLDNLAKQRLSNYVHCKFQAPNKDIPLYKRLEAGQELEKLLAGVKTKGDYNCVKKLLNVAFIDSQPIKSRLPNWLYQFVHARSIGRRNRVFLHHKYSDILKTKHLIDKFKSNKPLLSSYYAQLAKNQFESSPDNQSITQIIDGEMPDFSSNKAGETKTNAEEIKLLLKLRSEYKTKIQTKTKRPSFEVEILPSRFGQPLTRARLFNLVVNRIVKIQTYFKKYSPVSLQDLDYLNRLEKSNFLLQNASVQRGYNEFIRSSFAIAEDATVMLPDLNMRIFPASNRLIQYYNEV</sequence>
<evidence type="ECO:0000313" key="2">
    <source>
        <dbReference type="Proteomes" id="UP000662931"/>
    </source>
</evidence>
<keyword evidence="2" id="KW-1185">Reference proteome</keyword>
<dbReference type="RefSeq" id="XP_038779083.1">
    <property type="nucleotide sequence ID" value="XM_038923155.1"/>
</dbReference>
<accession>A0A875S3J3</accession>
<organism evidence="1 2">
    <name type="scientific">Eeniella nana</name>
    <name type="common">Yeast</name>
    <name type="synonym">Brettanomyces nanus</name>
    <dbReference type="NCBI Taxonomy" id="13502"/>
    <lineage>
        <taxon>Eukaryota</taxon>
        <taxon>Fungi</taxon>
        <taxon>Dikarya</taxon>
        <taxon>Ascomycota</taxon>
        <taxon>Saccharomycotina</taxon>
        <taxon>Pichiomycetes</taxon>
        <taxon>Pichiales</taxon>
        <taxon>Pichiaceae</taxon>
        <taxon>Brettanomyces</taxon>
    </lineage>
</organism>
<evidence type="ECO:0008006" key="3">
    <source>
        <dbReference type="Google" id="ProtNLM"/>
    </source>
</evidence>
<dbReference type="KEGG" id="bnn:FOA43_002873"/>
<dbReference type="EMBL" id="CP064814">
    <property type="protein sequence ID" value="QPG75518.1"/>
    <property type="molecule type" value="Genomic_DNA"/>
</dbReference>
<dbReference type="AlphaFoldDB" id="A0A875S3J3"/>
<dbReference type="OrthoDB" id="3996102at2759"/>
<reference evidence="1" key="1">
    <citation type="submission" date="2020-10" db="EMBL/GenBank/DDBJ databases">
        <authorList>
            <person name="Roach M.J.R."/>
        </authorList>
    </citation>
    <scope>NUCLEOTIDE SEQUENCE</scope>
    <source>
        <strain evidence="1">CBS 1945</strain>
    </source>
</reference>
<protein>
    <recommendedName>
        <fullName evidence="3">Genetic interactor of prohibitin 5, mitochondrial</fullName>
    </recommendedName>
</protein>
<evidence type="ECO:0000313" key="1">
    <source>
        <dbReference type="EMBL" id="QPG75518.1"/>
    </source>
</evidence>
<name>A0A875S3J3_EENNA</name>
<dbReference type="Proteomes" id="UP000662931">
    <property type="component" value="Chromosome 3"/>
</dbReference>
<dbReference type="GeneID" id="62196274"/>